<dbReference type="KEGG" id="thas:C6Y53_13535"/>
<dbReference type="Proteomes" id="UP000237655">
    <property type="component" value="Chromosome"/>
</dbReference>
<feature type="transmembrane region" description="Helical" evidence="2">
    <location>
        <begin position="71"/>
        <end position="89"/>
    </location>
</feature>
<sequence length="136" mass="14532">MHWLLEILIAASLLISGFFGLVGSYGLIKLGDPMSRLHAPTKATTLGVGGVLIASMLYSVAAYGYLSLHELLISLFLFLTAPVTAYFIAKMHLHLVVPEADLPPPGEDRRWAVHDLPAEDDEAAGERMDGTGATGS</sequence>
<proteinExistence type="predicted"/>
<accession>A0A2S0MS94</accession>
<feature type="compositionally biased region" description="Basic and acidic residues" evidence="1">
    <location>
        <begin position="107"/>
        <end position="117"/>
    </location>
</feature>
<dbReference type="NCBIfam" id="TIGR01300">
    <property type="entry name" value="CPA3_mnhG_phaG"/>
    <property type="match status" value="1"/>
</dbReference>
<feature type="transmembrane region" description="Helical" evidence="2">
    <location>
        <begin position="6"/>
        <end position="31"/>
    </location>
</feature>
<dbReference type="RefSeq" id="WP_106472922.1">
    <property type="nucleotide sequence ID" value="NZ_CP027665.1"/>
</dbReference>
<reference evidence="4" key="1">
    <citation type="submission" date="2018-03" db="EMBL/GenBank/DDBJ databases">
        <title>Genomic analysis of the strain SH-1 isolated from shrimp intestine.</title>
        <authorList>
            <person name="Kim Y.-S."/>
            <person name="Kim S.-E."/>
            <person name="Kim K.-H."/>
        </authorList>
    </citation>
    <scope>NUCLEOTIDE SEQUENCE [LARGE SCALE GENOMIC DNA]</scope>
    <source>
        <strain evidence="4">SH-1</strain>
    </source>
</reference>
<keyword evidence="2" id="KW-0472">Membrane</keyword>
<evidence type="ECO:0000313" key="3">
    <source>
        <dbReference type="EMBL" id="AVO38611.1"/>
    </source>
</evidence>
<name>A0A2S0MS94_9RHOB</name>
<protein>
    <submittedName>
        <fullName evidence="3">Na+/H+ antiporter subunit G</fullName>
    </submittedName>
</protein>
<feature type="region of interest" description="Disordered" evidence="1">
    <location>
        <begin position="107"/>
        <end position="136"/>
    </location>
</feature>
<organism evidence="3 4">
    <name type="scientific">Pukyongiella litopenaei</name>
    <dbReference type="NCBI Taxonomy" id="2605946"/>
    <lineage>
        <taxon>Bacteria</taxon>
        <taxon>Pseudomonadati</taxon>
        <taxon>Pseudomonadota</taxon>
        <taxon>Alphaproteobacteria</taxon>
        <taxon>Rhodobacterales</taxon>
        <taxon>Paracoccaceae</taxon>
        <taxon>Pukyongiella</taxon>
    </lineage>
</organism>
<dbReference type="PANTHER" id="PTHR34703">
    <property type="entry name" value="ANTIPORTER SUBUNIT MNHG2-RELATED"/>
    <property type="match status" value="1"/>
</dbReference>
<evidence type="ECO:0000256" key="2">
    <source>
        <dbReference type="SAM" id="Phobius"/>
    </source>
</evidence>
<dbReference type="AlphaFoldDB" id="A0A2S0MS94"/>
<keyword evidence="2" id="KW-0812">Transmembrane</keyword>
<dbReference type="Pfam" id="PF03334">
    <property type="entry name" value="PhaG_MnhG_YufB"/>
    <property type="match status" value="1"/>
</dbReference>
<evidence type="ECO:0000313" key="4">
    <source>
        <dbReference type="Proteomes" id="UP000237655"/>
    </source>
</evidence>
<keyword evidence="2" id="KW-1133">Transmembrane helix</keyword>
<dbReference type="NCBIfam" id="NF009316">
    <property type="entry name" value="PRK12674.1-5"/>
    <property type="match status" value="1"/>
</dbReference>
<dbReference type="InterPro" id="IPR005133">
    <property type="entry name" value="PhaG_MnhG_YufB"/>
</dbReference>
<evidence type="ECO:0000256" key="1">
    <source>
        <dbReference type="SAM" id="MobiDB-lite"/>
    </source>
</evidence>
<feature type="transmembrane region" description="Helical" evidence="2">
    <location>
        <begin position="43"/>
        <end position="65"/>
    </location>
</feature>
<keyword evidence="4" id="KW-1185">Reference proteome</keyword>
<dbReference type="PANTHER" id="PTHR34703:SF1">
    <property type="entry name" value="ANTIPORTER SUBUNIT MNHG2-RELATED"/>
    <property type="match status" value="1"/>
</dbReference>
<gene>
    <name evidence="3" type="ORF">C6Y53_13535</name>
</gene>
<dbReference type="EMBL" id="CP027665">
    <property type="protein sequence ID" value="AVO38611.1"/>
    <property type="molecule type" value="Genomic_DNA"/>
</dbReference>
<dbReference type="GO" id="GO:0015385">
    <property type="term" value="F:sodium:proton antiporter activity"/>
    <property type="evidence" value="ECO:0007669"/>
    <property type="project" value="TreeGrafter"/>
</dbReference>